<dbReference type="AlphaFoldDB" id="X0US82"/>
<evidence type="ECO:0000313" key="1">
    <source>
        <dbReference type="EMBL" id="GAG08704.1"/>
    </source>
</evidence>
<gene>
    <name evidence="1" type="ORF">S01H1_38896</name>
</gene>
<comment type="caution">
    <text evidence="1">The sequence shown here is derived from an EMBL/GenBank/DDBJ whole genome shotgun (WGS) entry which is preliminary data.</text>
</comment>
<accession>X0US82</accession>
<proteinExistence type="predicted"/>
<sequence length="33" mass="3563">FNGDGLSDLAWFYSGSNGLILRLCINEKGVTSD</sequence>
<name>X0US82_9ZZZZ</name>
<organism evidence="1">
    <name type="scientific">marine sediment metagenome</name>
    <dbReference type="NCBI Taxonomy" id="412755"/>
    <lineage>
        <taxon>unclassified sequences</taxon>
        <taxon>metagenomes</taxon>
        <taxon>ecological metagenomes</taxon>
    </lineage>
</organism>
<dbReference type="EMBL" id="BARS01024507">
    <property type="protein sequence ID" value="GAG08704.1"/>
    <property type="molecule type" value="Genomic_DNA"/>
</dbReference>
<protein>
    <recommendedName>
        <fullName evidence="2">VCBS repeat-containing protein</fullName>
    </recommendedName>
</protein>
<reference evidence="1" key="1">
    <citation type="journal article" date="2014" name="Front. Microbiol.">
        <title>High frequency of phylogenetically diverse reductive dehalogenase-homologous genes in deep subseafloor sedimentary metagenomes.</title>
        <authorList>
            <person name="Kawai M."/>
            <person name="Futagami T."/>
            <person name="Toyoda A."/>
            <person name="Takaki Y."/>
            <person name="Nishi S."/>
            <person name="Hori S."/>
            <person name="Arai W."/>
            <person name="Tsubouchi T."/>
            <person name="Morono Y."/>
            <person name="Uchiyama I."/>
            <person name="Ito T."/>
            <person name="Fujiyama A."/>
            <person name="Inagaki F."/>
            <person name="Takami H."/>
        </authorList>
    </citation>
    <scope>NUCLEOTIDE SEQUENCE</scope>
    <source>
        <strain evidence="1">Expedition CK06-06</strain>
    </source>
</reference>
<evidence type="ECO:0008006" key="2">
    <source>
        <dbReference type="Google" id="ProtNLM"/>
    </source>
</evidence>
<feature type="non-terminal residue" evidence="1">
    <location>
        <position position="1"/>
    </location>
</feature>